<dbReference type="RefSeq" id="WP_115550504.1">
    <property type="nucleotide sequence ID" value="NZ_QRGP01000003.1"/>
</dbReference>
<dbReference type="AlphaFoldDB" id="A0A371B2I6"/>
<dbReference type="SUPFAM" id="SSF88659">
    <property type="entry name" value="Sigma3 and sigma4 domains of RNA polymerase sigma factors"/>
    <property type="match status" value="1"/>
</dbReference>
<dbReference type="CDD" id="cd06171">
    <property type="entry name" value="Sigma70_r4"/>
    <property type="match status" value="1"/>
</dbReference>
<protein>
    <submittedName>
        <fullName evidence="8">RNA polymerase sigma factor</fullName>
    </submittedName>
</protein>
<dbReference type="OrthoDB" id="7041663at2"/>
<dbReference type="SUPFAM" id="SSF88946">
    <property type="entry name" value="Sigma2 domain of RNA polymerase sigma factors"/>
    <property type="match status" value="1"/>
</dbReference>
<dbReference type="Pfam" id="PF08281">
    <property type="entry name" value="Sigma70_r4_2"/>
    <property type="match status" value="1"/>
</dbReference>
<comment type="caution">
    <text evidence="8">The sequence shown here is derived from an EMBL/GenBank/DDBJ whole genome shotgun (WGS) entry which is preliminary data.</text>
</comment>
<dbReference type="GO" id="GO:0016987">
    <property type="term" value="F:sigma factor activity"/>
    <property type="evidence" value="ECO:0007669"/>
    <property type="project" value="UniProtKB-KW"/>
</dbReference>
<dbReference type="Proteomes" id="UP000263833">
    <property type="component" value="Unassembled WGS sequence"/>
</dbReference>
<evidence type="ECO:0000256" key="3">
    <source>
        <dbReference type="ARBA" id="ARBA00023082"/>
    </source>
</evidence>
<evidence type="ECO:0000256" key="1">
    <source>
        <dbReference type="ARBA" id="ARBA00010641"/>
    </source>
</evidence>
<evidence type="ECO:0000256" key="5">
    <source>
        <dbReference type="ARBA" id="ARBA00023163"/>
    </source>
</evidence>
<keyword evidence="2" id="KW-0805">Transcription regulation</keyword>
<comment type="similarity">
    <text evidence="1">Belongs to the sigma-70 factor family. ECF subfamily.</text>
</comment>
<dbReference type="InterPro" id="IPR013325">
    <property type="entry name" value="RNA_pol_sigma_r2"/>
</dbReference>
<dbReference type="PANTHER" id="PTHR43133">
    <property type="entry name" value="RNA POLYMERASE ECF-TYPE SIGMA FACTO"/>
    <property type="match status" value="1"/>
</dbReference>
<dbReference type="GO" id="GO:0003677">
    <property type="term" value="F:DNA binding"/>
    <property type="evidence" value="ECO:0007669"/>
    <property type="project" value="UniProtKB-KW"/>
</dbReference>
<dbReference type="Gene3D" id="1.10.10.10">
    <property type="entry name" value="Winged helix-like DNA-binding domain superfamily/Winged helix DNA-binding domain"/>
    <property type="match status" value="1"/>
</dbReference>
<name>A0A371B2I6_9SPHN</name>
<accession>A0A371B2I6</accession>
<feature type="domain" description="RNA polymerase sigma-70 region 2" evidence="6">
    <location>
        <begin position="29"/>
        <end position="94"/>
    </location>
</feature>
<dbReference type="EMBL" id="QRGP01000003">
    <property type="protein sequence ID" value="RDV01727.1"/>
    <property type="molecule type" value="Genomic_DNA"/>
</dbReference>
<dbReference type="InterPro" id="IPR007627">
    <property type="entry name" value="RNA_pol_sigma70_r2"/>
</dbReference>
<dbReference type="PANTHER" id="PTHR43133:SF8">
    <property type="entry name" value="RNA POLYMERASE SIGMA FACTOR HI_1459-RELATED"/>
    <property type="match status" value="1"/>
</dbReference>
<feature type="domain" description="RNA polymerase sigma factor 70 region 4 type 2" evidence="7">
    <location>
        <begin position="134"/>
        <end position="181"/>
    </location>
</feature>
<keyword evidence="4" id="KW-0238">DNA-binding</keyword>
<dbReference type="Gene3D" id="1.10.1740.10">
    <property type="match status" value="1"/>
</dbReference>
<evidence type="ECO:0000313" key="8">
    <source>
        <dbReference type="EMBL" id="RDV01727.1"/>
    </source>
</evidence>
<gene>
    <name evidence="8" type="ORF">DXH95_15735</name>
</gene>
<dbReference type="InterPro" id="IPR039425">
    <property type="entry name" value="RNA_pol_sigma-70-like"/>
</dbReference>
<proteinExistence type="inferred from homology"/>
<organism evidence="8 9">
    <name type="scientific">Sphingorhabdus pulchriflava</name>
    <dbReference type="NCBI Taxonomy" id="2292257"/>
    <lineage>
        <taxon>Bacteria</taxon>
        <taxon>Pseudomonadati</taxon>
        <taxon>Pseudomonadota</taxon>
        <taxon>Alphaproteobacteria</taxon>
        <taxon>Sphingomonadales</taxon>
        <taxon>Sphingomonadaceae</taxon>
        <taxon>Sphingorhabdus</taxon>
    </lineage>
</organism>
<keyword evidence="9" id="KW-1185">Reference proteome</keyword>
<dbReference type="GO" id="GO:0006352">
    <property type="term" value="P:DNA-templated transcription initiation"/>
    <property type="evidence" value="ECO:0007669"/>
    <property type="project" value="InterPro"/>
</dbReference>
<dbReference type="Pfam" id="PF04542">
    <property type="entry name" value="Sigma70_r2"/>
    <property type="match status" value="1"/>
</dbReference>
<keyword evidence="5" id="KW-0804">Transcription</keyword>
<dbReference type="InterPro" id="IPR014284">
    <property type="entry name" value="RNA_pol_sigma-70_dom"/>
</dbReference>
<evidence type="ECO:0000259" key="7">
    <source>
        <dbReference type="Pfam" id="PF08281"/>
    </source>
</evidence>
<dbReference type="NCBIfam" id="TIGR02937">
    <property type="entry name" value="sigma70-ECF"/>
    <property type="match status" value="1"/>
</dbReference>
<evidence type="ECO:0000313" key="9">
    <source>
        <dbReference type="Proteomes" id="UP000263833"/>
    </source>
</evidence>
<dbReference type="InterPro" id="IPR036388">
    <property type="entry name" value="WH-like_DNA-bd_sf"/>
</dbReference>
<evidence type="ECO:0000259" key="6">
    <source>
        <dbReference type="Pfam" id="PF04542"/>
    </source>
</evidence>
<evidence type="ECO:0000256" key="2">
    <source>
        <dbReference type="ARBA" id="ARBA00023015"/>
    </source>
</evidence>
<dbReference type="InterPro" id="IPR013324">
    <property type="entry name" value="RNA_pol_sigma_r3/r4-like"/>
</dbReference>
<evidence type="ECO:0000256" key="4">
    <source>
        <dbReference type="ARBA" id="ARBA00023125"/>
    </source>
</evidence>
<sequence length="189" mass="21387">MSLDLTQCSDGELTALSLGGQQAAFREFLRRYKEPVYRLIRSSIGDADEALDLTQETFVSAFAALKRYDPERPFRLWISRIALNKCRDWGRRQAVRAFFRKARPIEDAFDIASETPTPEAEAGDRAELAKVAIAMSRLPQNLRQILVLRAVEELSQAEAADALGVTEKTIETRLYRARKQLSEILNAKV</sequence>
<keyword evidence="3" id="KW-0731">Sigma factor</keyword>
<dbReference type="InterPro" id="IPR013249">
    <property type="entry name" value="RNA_pol_sigma70_r4_t2"/>
</dbReference>
<reference evidence="9" key="1">
    <citation type="submission" date="2018-08" db="EMBL/GenBank/DDBJ databases">
        <authorList>
            <person name="Kim S.-J."/>
            <person name="Jung G.-Y."/>
        </authorList>
    </citation>
    <scope>NUCLEOTIDE SEQUENCE [LARGE SCALE GENOMIC DNA]</scope>
    <source>
        <strain evidence="9">GY_G</strain>
    </source>
</reference>